<keyword evidence="8" id="KW-0445">Lipid transport</keyword>
<dbReference type="OrthoDB" id="1029639at2759"/>
<evidence type="ECO:0000256" key="6">
    <source>
        <dbReference type="ARBA" id="ARBA00022824"/>
    </source>
</evidence>
<feature type="domain" description="C2" evidence="14">
    <location>
        <begin position="662"/>
        <end position="780"/>
    </location>
</feature>
<feature type="domain" description="C2" evidence="14">
    <location>
        <begin position="387"/>
        <end position="508"/>
    </location>
</feature>
<feature type="domain" description="C2" evidence="14">
    <location>
        <begin position="995"/>
        <end position="1115"/>
    </location>
</feature>
<dbReference type="EMBL" id="PUHR01000004">
    <property type="protein sequence ID" value="KAG0672169.1"/>
    <property type="molecule type" value="Genomic_DNA"/>
</dbReference>
<evidence type="ECO:0000256" key="7">
    <source>
        <dbReference type="ARBA" id="ARBA00022989"/>
    </source>
</evidence>
<evidence type="ECO:0000256" key="4">
    <source>
        <dbReference type="ARBA" id="ARBA00022692"/>
    </source>
</evidence>
<evidence type="ECO:0000256" key="5">
    <source>
        <dbReference type="ARBA" id="ARBA00022737"/>
    </source>
</evidence>
<feature type="transmembrane region" description="Helical" evidence="13">
    <location>
        <begin position="128"/>
        <end position="145"/>
    </location>
</feature>
<dbReference type="FunFam" id="2.60.40.150:FF:000217">
    <property type="entry name" value="Tcb1p"/>
    <property type="match status" value="1"/>
</dbReference>
<name>A0A9P6WEG9_MAUEX</name>
<dbReference type="Pfam" id="PF25669">
    <property type="entry name" value="SMP_MUG190-like"/>
    <property type="match status" value="1"/>
</dbReference>
<keyword evidence="3" id="KW-0597">Phosphoprotein</keyword>
<keyword evidence="11" id="KW-0175">Coiled coil</keyword>
<dbReference type="InterPro" id="IPR031468">
    <property type="entry name" value="SMP_LBD"/>
</dbReference>
<dbReference type="InterPro" id="IPR056910">
    <property type="entry name" value="TCB1-3_C2"/>
</dbReference>
<dbReference type="Pfam" id="PF00168">
    <property type="entry name" value="C2"/>
    <property type="match status" value="3"/>
</dbReference>
<feature type="domain" description="SMP-LTD" evidence="15">
    <location>
        <begin position="193"/>
        <end position="396"/>
    </location>
</feature>
<keyword evidence="9" id="KW-0446">Lipid-binding</keyword>
<keyword evidence="7 13" id="KW-1133">Transmembrane helix</keyword>
<dbReference type="InterPro" id="IPR000008">
    <property type="entry name" value="C2_dom"/>
</dbReference>
<dbReference type="InterPro" id="IPR017147">
    <property type="entry name" value="Tricalbin"/>
</dbReference>
<evidence type="ECO:0000256" key="11">
    <source>
        <dbReference type="SAM" id="Coils"/>
    </source>
</evidence>
<dbReference type="FunFam" id="2.60.40.150:FF:000226">
    <property type="entry name" value="Tcb1p"/>
    <property type="match status" value="1"/>
</dbReference>
<dbReference type="InterPro" id="IPR052455">
    <property type="entry name" value="Tricalbin_domain"/>
</dbReference>
<dbReference type="CDD" id="cd04045">
    <property type="entry name" value="C2C_Tricalbin-like"/>
    <property type="match status" value="1"/>
</dbReference>
<comment type="caution">
    <text evidence="16">The sequence shown here is derived from an EMBL/GenBank/DDBJ whole genome shotgun (WGS) entry which is preliminary data.</text>
</comment>
<dbReference type="Proteomes" id="UP000750334">
    <property type="component" value="Unassembled WGS sequence"/>
</dbReference>
<keyword evidence="2" id="KW-0813">Transport</keyword>
<dbReference type="Gene3D" id="2.60.40.150">
    <property type="entry name" value="C2 domain"/>
    <property type="match status" value="3"/>
</dbReference>
<organism evidence="16 17">
    <name type="scientific">Maudiozyma exigua</name>
    <name type="common">Yeast</name>
    <name type="synonym">Kazachstania exigua</name>
    <dbReference type="NCBI Taxonomy" id="34358"/>
    <lineage>
        <taxon>Eukaryota</taxon>
        <taxon>Fungi</taxon>
        <taxon>Dikarya</taxon>
        <taxon>Ascomycota</taxon>
        <taxon>Saccharomycotina</taxon>
        <taxon>Saccharomycetes</taxon>
        <taxon>Saccharomycetales</taxon>
        <taxon>Saccharomycetaceae</taxon>
        <taxon>Maudiozyma</taxon>
    </lineage>
</organism>
<evidence type="ECO:0000256" key="8">
    <source>
        <dbReference type="ARBA" id="ARBA00023055"/>
    </source>
</evidence>
<dbReference type="CDD" id="cd21678">
    <property type="entry name" value="SMP_TCB"/>
    <property type="match status" value="1"/>
</dbReference>
<dbReference type="PRINTS" id="PR00360">
    <property type="entry name" value="C2DOMAIN"/>
</dbReference>
<evidence type="ECO:0000256" key="10">
    <source>
        <dbReference type="ARBA" id="ARBA00023136"/>
    </source>
</evidence>
<evidence type="ECO:0000256" key="1">
    <source>
        <dbReference type="ARBA" id="ARBA00004586"/>
    </source>
</evidence>
<dbReference type="AlphaFoldDB" id="A0A9P6WEG9"/>
<reference evidence="16 17" key="1">
    <citation type="submission" date="2020-11" db="EMBL/GenBank/DDBJ databases">
        <title>Kefir isolates.</title>
        <authorList>
            <person name="Marcisauskas S."/>
            <person name="Kim Y."/>
            <person name="Blasche S."/>
        </authorList>
    </citation>
    <scope>NUCLEOTIDE SEQUENCE [LARGE SCALE GENOMIC DNA]</scope>
    <source>
        <strain evidence="16 17">OG2</strain>
    </source>
</reference>
<dbReference type="GO" id="GO:0071944">
    <property type="term" value="C:cell periphery"/>
    <property type="evidence" value="ECO:0007669"/>
    <property type="project" value="UniProtKB-ARBA"/>
</dbReference>
<dbReference type="PANTHER" id="PTHR46980">
    <property type="entry name" value="TRICALBIN-1-RELATED"/>
    <property type="match status" value="1"/>
</dbReference>
<evidence type="ECO:0000259" key="15">
    <source>
        <dbReference type="PROSITE" id="PS51847"/>
    </source>
</evidence>
<evidence type="ECO:0000259" key="14">
    <source>
        <dbReference type="PROSITE" id="PS50004"/>
    </source>
</evidence>
<evidence type="ECO:0000256" key="2">
    <source>
        <dbReference type="ARBA" id="ARBA00022448"/>
    </source>
</evidence>
<evidence type="ECO:0000313" key="16">
    <source>
        <dbReference type="EMBL" id="KAG0672169.1"/>
    </source>
</evidence>
<keyword evidence="10 13" id="KW-0472">Membrane</keyword>
<accession>A0A9P6WEG9</accession>
<evidence type="ECO:0000313" key="17">
    <source>
        <dbReference type="Proteomes" id="UP000750334"/>
    </source>
</evidence>
<feature type="coiled-coil region" evidence="11">
    <location>
        <begin position="815"/>
        <end position="842"/>
    </location>
</feature>
<dbReference type="PIRSF" id="PIRSF037232">
    <property type="entry name" value="Tricalbin"/>
    <property type="match status" value="1"/>
</dbReference>
<evidence type="ECO:0000256" key="13">
    <source>
        <dbReference type="SAM" id="Phobius"/>
    </source>
</evidence>
<dbReference type="PROSITE" id="PS51847">
    <property type="entry name" value="SMP"/>
    <property type="match status" value="1"/>
</dbReference>
<keyword evidence="4 13" id="KW-0812">Transmembrane</keyword>
<dbReference type="GO" id="GO:0061817">
    <property type="term" value="P:endoplasmic reticulum-plasma membrane tethering"/>
    <property type="evidence" value="ECO:0007669"/>
    <property type="project" value="InterPro"/>
</dbReference>
<dbReference type="InterPro" id="IPR037761">
    <property type="entry name" value="C2A_Tricalbin"/>
</dbReference>
<dbReference type="SMART" id="SM00239">
    <property type="entry name" value="C2"/>
    <property type="match status" value="4"/>
</dbReference>
<dbReference type="InterPro" id="IPR035892">
    <property type="entry name" value="C2_domain_sf"/>
</dbReference>
<dbReference type="GO" id="GO:0006869">
    <property type="term" value="P:lipid transport"/>
    <property type="evidence" value="ECO:0007669"/>
    <property type="project" value="UniProtKB-KW"/>
</dbReference>
<feature type="region of interest" description="Disordered" evidence="12">
    <location>
        <begin position="1"/>
        <end position="29"/>
    </location>
</feature>
<dbReference type="GO" id="GO:0005789">
    <property type="term" value="C:endoplasmic reticulum membrane"/>
    <property type="evidence" value="ECO:0007669"/>
    <property type="project" value="UniProtKB-SubCell"/>
</dbReference>
<keyword evidence="6" id="KW-0256">Endoplasmic reticulum</keyword>
<keyword evidence="5" id="KW-0677">Repeat</keyword>
<dbReference type="InterPro" id="IPR037762">
    <property type="entry name" value="C2C_Tricalbin"/>
</dbReference>
<comment type="subcellular location">
    <subcellularLocation>
        <location evidence="1">Endoplasmic reticulum membrane</location>
    </subcellularLocation>
</comment>
<dbReference type="CDD" id="cd04052">
    <property type="entry name" value="C2B_Tricalbin-like"/>
    <property type="match status" value="1"/>
</dbReference>
<dbReference type="PROSITE" id="PS50004">
    <property type="entry name" value="C2"/>
    <property type="match status" value="3"/>
</dbReference>
<keyword evidence="17" id="KW-1185">Reference proteome</keyword>
<evidence type="ECO:0000256" key="12">
    <source>
        <dbReference type="SAM" id="MobiDB-lite"/>
    </source>
</evidence>
<evidence type="ECO:0000256" key="9">
    <source>
        <dbReference type="ARBA" id="ARBA00023121"/>
    </source>
</evidence>
<sequence>MVAEQASLEAADVVDPTQAVQRDDYNEQQQQEQPIAFTAENAAADKAINIPNTQLKRTKTSANIEESKEANVGAEATTRPHVDATYVGWKQMTGWVEKDTLTLDDELVDLDQETILNNVLPDALYGDWYHFVAIIFVAGILSFTFGYFKFSLAPVFFVIVFTGLLYRTNSKKYRASIRELIQKEFTVQKIEDDYETMEWLNNMMDKYWPIIEPTASQMIVTQVNDILATNEAVPGFIKALWIDKFTLGIKPPRIDQVKTFQNTDSDVVVMDWTVSYTPHDLSDMSAKQLKNYVNEKVVVKAKLFGLTIPIAVSDIAFKAETRVRFKLMTPFPHMETVNVQLLEVPDIDFVAKLFGDSILNWEILSIPGLYSLINTMAKKYMGPMLLPPFSLQLNIPQLLSQSNLSVGVLEITLKNVKDIKRADTLINDSVDPYLSFDLSGKSVGKTRTVRDTLNPIWDETLYLLLSSFTDPLTITLYDKREKIKDKIMGRIEFNLNSMHDKAIQTDISTNFLRNSKPVGSLNFDLKFFPTLERKVLPNGEVEELPDLNTGIAKIVVEELHGLNEDNKKGSYYVEVFLNAKLVLTTSKVTSADIQKFGQDYESVIPDRRKSRYRFIVKDSNTEEIVTSMVQNLNDLIDRTEVGKQMIPLPGSKAKLKVTTYWKPVRLDLGSNSIAYTPPIGLVRIYLKKAVNLKNLEKVGFIDPYAKILVNGISKGRTDYKSQTLNPVWNFSIYVAITSPNQKVSIEIMDVETADKDRRVGIYDIDLSVLVKEDDDGNYVVNESDKDRRVRIIGKNGPSGEVIYNASFYPVEPILTLEEVQDLQKVEKRRKKLEDKKATTDMKKLSSVAKDIMTAEESEINELTNMYSSKKQMSLEQLLQFQSGVLAISVLNGELPDSGYFVQAFFDGNGHSRFNSPKINTKIIRDGWTGDVAIKELKNSMTTFRVTKNQYGNRVEKCASEVSLPTIELLKNCYNKPSIITLSGDNAAKLMIQVSWFPLCVDHLPANDLMSNSGDLTITSKSAENLMASDSNGFSDPYLKFYIDDFKDHLYETPVVKKNLNPVWNDTGKIVVKDRFNNVLNIKVMDWDAASSDDIIGRVSIPMSSIKIGEPMDMDLPITRDDGGDGGVLHVTFLFEPRYVLSVSKREKKVGDVANKGISSGLKVGTTVVSTGVGTIGKIGKGVFGAVGLKRKKSKKTKKEDSADE</sequence>
<dbReference type="SUPFAM" id="SSF49562">
    <property type="entry name" value="C2 domain (Calcium/lipid-binding domain, CaLB)"/>
    <property type="match status" value="3"/>
</dbReference>
<proteinExistence type="predicted"/>
<dbReference type="InterPro" id="IPR037765">
    <property type="entry name" value="C2B_Tricalbin"/>
</dbReference>
<protein>
    <submittedName>
        <fullName evidence="16">Tricalbin</fullName>
    </submittedName>
</protein>
<evidence type="ECO:0000256" key="3">
    <source>
        <dbReference type="ARBA" id="ARBA00022553"/>
    </source>
</evidence>
<dbReference type="PANTHER" id="PTHR46980:SF2">
    <property type="entry name" value="TRICALBIN-1-RELATED"/>
    <property type="match status" value="1"/>
</dbReference>
<dbReference type="CDD" id="cd04044">
    <property type="entry name" value="C2A_Tricalbin-like"/>
    <property type="match status" value="1"/>
</dbReference>
<dbReference type="Pfam" id="PF24920">
    <property type="entry name" value="C2_TCB1"/>
    <property type="match status" value="1"/>
</dbReference>
<gene>
    <name evidence="16" type="primary">TCB1</name>
    <name evidence="16" type="ORF">C6P45_003644</name>
</gene>
<dbReference type="GO" id="GO:0008289">
    <property type="term" value="F:lipid binding"/>
    <property type="evidence" value="ECO:0007669"/>
    <property type="project" value="UniProtKB-KW"/>
</dbReference>